<dbReference type="Proteomes" id="UP001208692">
    <property type="component" value="Unassembled WGS sequence"/>
</dbReference>
<feature type="binding site" evidence="1">
    <location>
        <begin position="208"/>
        <end position="214"/>
    </location>
    <ligand>
        <name>ATP</name>
        <dbReference type="ChEBI" id="CHEBI:30616"/>
    </ligand>
</feature>
<dbReference type="InterPro" id="IPR003812">
    <property type="entry name" value="Fido"/>
</dbReference>
<dbReference type="EMBL" id="BQKA01000013">
    <property type="protein sequence ID" value="GJM49829.1"/>
    <property type="molecule type" value="Genomic_DNA"/>
</dbReference>
<feature type="domain" description="Fido" evidence="4">
    <location>
        <begin position="119"/>
        <end position="267"/>
    </location>
</feature>
<comment type="caution">
    <text evidence="5">The sequence shown here is derived from an EMBL/GenBank/DDBJ whole genome shotgun (WGS) entry which is preliminary data.</text>
</comment>
<dbReference type="RefSeq" id="WP_264846832.1">
    <property type="nucleotide sequence ID" value="NZ_BPMA01000031.1"/>
</dbReference>
<evidence type="ECO:0000256" key="3">
    <source>
        <dbReference type="PIRSR" id="PIRSR640198-2"/>
    </source>
</evidence>
<evidence type="ECO:0000313" key="7">
    <source>
        <dbReference type="Proteomes" id="UP001207736"/>
    </source>
</evidence>
<name>A0AAV5AR71_9FLAO</name>
<evidence type="ECO:0000313" key="5">
    <source>
        <dbReference type="EMBL" id="GJM49829.1"/>
    </source>
</evidence>
<keyword evidence="1" id="KW-0547">Nucleotide-binding</keyword>
<feature type="binding site" evidence="3">
    <location>
        <begin position="207"/>
        <end position="214"/>
    </location>
    <ligand>
        <name>ATP</name>
        <dbReference type="ChEBI" id="CHEBI:30616"/>
    </ligand>
</feature>
<dbReference type="PROSITE" id="PS51459">
    <property type="entry name" value="FIDO"/>
    <property type="match status" value="1"/>
</dbReference>
<feature type="binding site" evidence="1">
    <location>
        <position position="203"/>
    </location>
    <ligand>
        <name>ATP</name>
        <dbReference type="ChEBI" id="CHEBI:30616"/>
    </ligand>
</feature>
<organism evidence="5 7">
    <name type="scientific">Capnocytophaga catalasegens</name>
    <dbReference type="NCBI Taxonomy" id="1004260"/>
    <lineage>
        <taxon>Bacteria</taxon>
        <taxon>Pseudomonadati</taxon>
        <taxon>Bacteroidota</taxon>
        <taxon>Flavobacteriia</taxon>
        <taxon>Flavobacteriales</taxon>
        <taxon>Flavobacteriaceae</taxon>
        <taxon>Capnocytophaga</taxon>
    </lineage>
</organism>
<dbReference type="AlphaFoldDB" id="A0AAV5AR71"/>
<evidence type="ECO:0000256" key="1">
    <source>
        <dbReference type="PIRSR" id="PIRSR038925-1"/>
    </source>
</evidence>
<dbReference type="Pfam" id="PF13784">
    <property type="entry name" value="Fic_N"/>
    <property type="match status" value="1"/>
</dbReference>
<dbReference type="EMBL" id="BQKB01000023">
    <property type="protein sequence ID" value="GJM52994.1"/>
    <property type="molecule type" value="Genomic_DNA"/>
</dbReference>
<dbReference type="GO" id="GO:0005524">
    <property type="term" value="F:ATP binding"/>
    <property type="evidence" value="ECO:0007669"/>
    <property type="project" value="UniProtKB-KW"/>
</dbReference>
<dbReference type="InterPro" id="IPR025758">
    <property type="entry name" value="Fic/DOC_N"/>
</dbReference>
<proteinExistence type="predicted"/>
<dbReference type="SUPFAM" id="SSF140931">
    <property type="entry name" value="Fic-like"/>
    <property type="match status" value="1"/>
</dbReference>
<dbReference type="PANTHER" id="PTHR13504:SF38">
    <property type="entry name" value="FIDO DOMAIN-CONTAINING PROTEIN"/>
    <property type="match status" value="1"/>
</dbReference>
<evidence type="ECO:0000256" key="2">
    <source>
        <dbReference type="PIRSR" id="PIRSR640198-1"/>
    </source>
</evidence>
<feature type="active site" evidence="2">
    <location>
        <position position="203"/>
    </location>
</feature>
<feature type="binding site" evidence="1">
    <location>
        <position position="245"/>
    </location>
    <ligand>
        <name>ATP</name>
        <dbReference type="ChEBI" id="CHEBI:30616"/>
    </ligand>
</feature>
<sequence>MNGLDTSSAVHYHYDKFPPQGVDLNLLIDNLLLATEAMSRFDQILKNMHNKEVFLAPMRGQEAVLSSRMEGTISTMDEIMEYQEVDANELNVRADIIETVLYQRTMRNAQKSIEEGYELSASFIRAMHQQLLSLGRGADKNPGKFKHQQNFLGDKITKKIYFIPISPEKLSDGLDKWSEFIAVSSLPNLIKTAILHLEFEALHPFEDGNGRIGRMLIPLLLWKFGCINAPHFYISKFFEKNKDEYIQRMREVSATNNWDQWINFFLRAVIEQANENLATAQKIQLFYEDMKIAFADSTSSKWSVQVLDYIFANPIFKSNSFYSKTGIPQATGMKILKKLVQDSLLIIKEEGAGSKPTQYSFEPLMRLVRV</sequence>
<dbReference type="Gene3D" id="1.10.3290.10">
    <property type="entry name" value="Fido-like domain"/>
    <property type="match status" value="1"/>
</dbReference>
<evidence type="ECO:0000313" key="6">
    <source>
        <dbReference type="EMBL" id="GJM52994.1"/>
    </source>
</evidence>
<evidence type="ECO:0000259" key="4">
    <source>
        <dbReference type="PROSITE" id="PS51459"/>
    </source>
</evidence>
<dbReference type="InterPro" id="IPR036597">
    <property type="entry name" value="Fido-like_dom_sf"/>
</dbReference>
<keyword evidence="1" id="KW-0067">ATP-binding</keyword>
<feature type="binding site" evidence="1">
    <location>
        <position position="70"/>
    </location>
    <ligand>
        <name>ATP</name>
        <dbReference type="ChEBI" id="CHEBI:30616"/>
    </ligand>
</feature>
<dbReference type="InterPro" id="IPR040198">
    <property type="entry name" value="Fido_containing"/>
</dbReference>
<reference evidence="5 8" key="1">
    <citation type="submission" date="2021-11" db="EMBL/GenBank/DDBJ databases">
        <title>Draft genome sequence of Capnocytophaga sp. strain KC07075 isolated from cat oral cavity.</title>
        <authorList>
            <person name="Suzuki M."/>
            <person name="Imaoka K."/>
            <person name="Kimura M."/>
            <person name="Morikawa S."/>
            <person name="Maeda K."/>
        </authorList>
    </citation>
    <scope>NUCLEOTIDE SEQUENCE</scope>
    <source>
        <strain evidence="5">KC07075</strain>
        <strain evidence="6 8">KC07079</strain>
    </source>
</reference>
<keyword evidence="8" id="KW-1185">Reference proteome</keyword>
<dbReference type="InterPro" id="IPR026287">
    <property type="entry name" value="SoFic-like"/>
</dbReference>
<gene>
    <name evidence="5" type="ORF">RCZ15_08040</name>
    <name evidence="6" type="ORF">RCZ16_13110</name>
</gene>
<accession>A0AAV5AR71</accession>
<dbReference type="PIRSF" id="PIRSF038925">
    <property type="entry name" value="AMP-prot_trans"/>
    <property type="match status" value="1"/>
</dbReference>
<dbReference type="Pfam" id="PF02661">
    <property type="entry name" value="Fic"/>
    <property type="match status" value="1"/>
</dbReference>
<dbReference type="PANTHER" id="PTHR13504">
    <property type="entry name" value="FIDO DOMAIN-CONTAINING PROTEIN DDB_G0283145"/>
    <property type="match status" value="1"/>
</dbReference>
<dbReference type="Proteomes" id="UP001207736">
    <property type="component" value="Unassembled WGS sequence"/>
</dbReference>
<protein>
    <submittedName>
        <fullName evidence="5">Fic family protein</fullName>
    </submittedName>
</protein>
<evidence type="ECO:0000313" key="8">
    <source>
        <dbReference type="Proteomes" id="UP001208692"/>
    </source>
</evidence>